<proteinExistence type="predicted"/>
<dbReference type="STRING" id="1000565.METUNv1_03335"/>
<dbReference type="InterPro" id="IPR005175">
    <property type="entry name" value="PPC_dom"/>
</dbReference>
<evidence type="ECO:0000259" key="1">
    <source>
        <dbReference type="PROSITE" id="PS51742"/>
    </source>
</evidence>
<dbReference type="PANTHER" id="PTHR34988">
    <property type="entry name" value="PROTEIN, PUTATIVE-RELATED"/>
    <property type="match status" value="1"/>
</dbReference>
<name>F5RGP2_METUF</name>
<sequence>MMTVHIERLRPGDDLRRSLEAWAKRQDLGAAFVLSAVGSLSPAMLRLAGRDHPTVIDGDSELLTLSGTISAQGVHLHMSVADADGNVTGGHLLAGSIVRTTMELVLGIASGWQIRREIDPVTGFEEMVAENHDELLGARGPD</sequence>
<protein>
    <recommendedName>
        <fullName evidence="1">PPC domain-containing protein</fullName>
    </recommendedName>
</protein>
<organism evidence="2 3">
    <name type="scientific">Methyloversatilis universalis (strain ATCC BAA-1314 / DSM 25237 / JCM 13912 / CCUG 52030 / FAM5)</name>
    <dbReference type="NCBI Taxonomy" id="1000565"/>
    <lineage>
        <taxon>Bacteria</taxon>
        <taxon>Pseudomonadati</taxon>
        <taxon>Pseudomonadota</taxon>
        <taxon>Betaproteobacteria</taxon>
        <taxon>Nitrosomonadales</taxon>
        <taxon>Sterolibacteriaceae</taxon>
        <taxon>Methyloversatilis</taxon>
    </lineage>
</organism>
<dbReference type="RefSeq" id="WP_008063676.1">
    <property type="nucleotide sequence ID" value="NZ_AFHG01000057.1"/>
</dbReference>
<dbReference type="Gene3D" id="3.30.1330.80">
    <property type="entry name" value="Hypothetical protein, similar to alpha- acetolactate decarboxylase, domain 2"/>
    <property type="match status" value="1"/>
</dbReference>
<feature type="domain" description="PPC" evidence="1">
    <location>
        <begin position="1"/>
        <end position="130"/>
    </location>
</feature>
<reference evidence="2 3" key="1">
    <citation type="journal article" date="2011" name="J. Bacteriol.">
        <title>Genome sequence of Methyloversatilis universalis FAM5T, a methylotrophic representative of the order Rhodocyclales.</title>
        <authorList>
            <person name="Kittichotirat W."/>
            <person name="Good N.M."/>
            <person name="Hall R."/>
            <person name="Bringel F."/>
            <person name="Lajus A."/>
            <person name="Medigue C."/>
            <person name="Smalley N.E."/>
            <person name="Beck D."/>
            <person name="Bumgarner R."/>
            <person name="Vuilleumier S."/>
            <person name="Kalyuzhnaya M.G."/>
        </authorList>
    </citation>
    <scope>NUCLEOTIDE SEQUENCE [LARGE SCALE GENOMIC DNA]</scope>
    <source>
        <strain evidence="3">ATCC BAA-1314 / JCM 13912 / FAM5</strain>
    </source>
</reference>
<dbReference type="PROSITE" id="PS51742">
    <property type="entry name" value="PPC"/>
    <property type="match status" value="1"/>
</dbReference>
<evidence type="ECO:0000313" key="3">
    <source>
        <dbReference type="Proteomes" id="UP000005019"/>
    </source>
</evidence>
<keyword evidence="3" id="KW-1185">Reference proteome</keyword>
<dbReference type="Pfam" id="PF03479">
    <property type="entry name" value="PCC"/>
    <property type="match status" value="1"/>
</dbReference>
<dbReference type="eggNOG" id="COG1661">
    <property type="taxonomic scope" value="Bacteria"/>
</dbReference>
<dbReference type="AlphaFoldDB" id="F5RGP2"/>
<dbReference type="Proteomes" id="UP000005019">
    <property type="component" value="Unassembled WGS sequence"/>
</dbReference>
<comment type="caution">
    <text evidence="2">The sequence shown here is derived from an EMBL/GenBank/DDBJ whole genome shotgun (WGS) entry which is preliminary data.</text>
</comment>
<accession>F5RGP2</accession>
<dbReference type="EMBL" id="AFHG01000057">
    <property type="protein sequence ID" value="EGK70430.1"/>
    <property type="molecule type" value="Genomic_DNA"/>
</dbReference>
<dbReference type="SUPFAM" id="SSF117856">
    <property type="entry name" value="AF0104/ALDC/Ptd012-like"/>
    <property type="match status" value="1"/>
</dbReference>
<evidence type="ECO:0000313" key="2">
    <source>
        <dbReference type="EMBL" id="EGK70430.1"/>
    </source>
</evidence>
<dbReference type="PANTHER" id="PTHR34988:SF1">
    <property type="entry name" value="DNA-BINDING PROTEIN"/>
    <property type="match status" value="1"/>
</dbReference>
<gene>
    <name evidence="2" type="ORF">METUNv1_03335</name>
</gene>
<dbReference type="CDD" id="cd11378">
    <property type="entry name" value="DUF296"/>
    <property type="match status" value="1"/>
</dbReference>
<dbReference type="OrthoDB" id="552202at2"/>